<gene>
    <name evidence="7" type="ORF">ENS06_11215</name>
</gene>
<sequence length="104" mass="11292">MDGRKLLLGIILAVFAYEVCEHVIAPLLFRWKMRGRSPLTGLESFVGKTAQVATWTGGTGTVLVEGERWKAESVAPVCPGDRVRITGARSLTLTVVPLDDKPTL</sequence>
<evidence type="ECO:0000256" key="5">
    <source>
        <dbReference type="SAM" id="Phobius"/>
    </source>
</evidence>
<feature type="transmembrane region" description="Helical" evidence="5">
    <location>
        <begin position="6"/>
        <end position="29"/>
    </location>
</feature>
<dbReference type="PANTHER" id="PTHR33507">
    <property type="entry name" value="INNER MEMBRANE PROTEIN YBBJ"/>
    <property type="match status" value="1"/>
</dbReference>
<organism evidence="7">
    <name type="scientific">Desulfacinum infernum</name>
    <dbReference type="NCBI Taxonomy" id="35837"/>
    <lineage>
        <taxon>Bacteria</taxon>
        <taxon>Pseudomonadati</taxon>
        <taxon>Thermodesulfobacteriota</taxon>
        <taxon>Syntrophobacteria</taxon>
        <taxon>Syntrophobacterales</taxon>
        <taxon>Syntrophobacteraceae</taxon>
        <taxon>Desulfacinum</taxon>
    </lineage>
</organism>
<feature type="domain" description="NfeD-like C-terminal" evidence="6">
    <location>
        <begin position="43"/>
        <end position="97"/>
    </location>
</feature>
<dbReference type="InterPro" id="IPR012340">
    <property type="entry name" value="NA-bd_OB-fold"/>
</dbReference>
<evidence type="ECO:0000256" key="2">
    <source>
        <dbReference type="ARBA" id="ARBA00022692"/>
    </source>
</evidence>
<comment type="caution">
    <text evidence="7">The sequence shown here is derived from an EMBL/GenBank/DDBJ whole genome shotgun (WGS) entry which is preliminary data.</text>
</comment>
<comment type="subcellular location">
    <subcellularLocation>
        <location evidence="1">Membrane</location>
        <topology evidence="1">Multi-pass membrane protein</topology>
    </subcellularLocation>
</comment>
<keyword evidence="3 5" id="KW-1133">Transmembrane helix</keyword>
<dbReference type="SUPFAM" id="SSF141322">
    <property type="entry name" value="NfeD domain-like"/>
    <property type="match status" value="1"/>
</dbReference>
<dbReference type="Gene3D" id="2.40.50.140">
    <property type="entry name" value="Nucleic acid-binding proteins"/>
    <property type="match status" value="1"/>
</dbReference>
<protein>
    <recommendedName>
        <fullName evidence="6">NfeD-like C-terminal domain-containing protein</fullName>
    </recommendedName>
</protein>
<evidence type="ECO:0000259" key="6">
    <source>
        <dbReference type="Pfam" id="PF01957"/>
    </source>
</evidence>
<dbReference type="EMBL" id="DSTK01000034">
    <property type="protein sequence ID" value="HFK97873.1"/>
    <property type="molecule type" value="Genomic_DNA"/>
</dbReference>
<dbReference type="AlphaFoldDB" id="A0A832A1K8"/>
<evidence type="ECO:0000256" key="1">
    <source>
        <dbReference type="ARBA" id="ARBA00004141"/>
    </source>
</evidence>
<reference evidence="7" key="1">
    <citation type="journal article" date="2020" name="mSystems">
        <title>Genome- and Community-Level Interaction Insights into Carbon Utilization and Element Cycling Functions of Hydrothermarchaeota in Hydrothermal Sediment.</title>
        <authorList>
            <person name="Zhou Z."/>
            <person name="Liu Y."/>
            <person name="Xu W."/>
            <person name="Pan J."/>
            <person name="Luo Z.H."/>
            <person name="Li M."/>
        </authorList>
    </citation>
    <scope>NUCLEOTIDE SEQUENCE [LARGE SCALE GENOMIC DNA]</scope>
    <source>
        <strain evidence="7">SpSt-456</strain>
    </source>
</reference>
<accession>A0A832A1K8</accession>
<dbReference type="InterPro" id="IPR052165">
    <property type="entry name" value="Membrane_assoc_protease"/>
</dbReference>
<keyword evidence="2 5" id="KW-0812">Transmembrane</keyword>
<dbReference type="PANTHER" id="PTHR33507:SF4">
    <property type="entry name" value="NODULATION COMPETITIVENESS PROTEIN NFED"/>
    <property type="match status" value="1"/>
</dbReference>
<evidence type="ECO:0000256" key="4">
    <source>
        <dbReference type="ARBA" id="ARBA00023136"/>
    </source>
</evidence>
<dbReference type="GO" id="GO:0016020">
    <property type="term" value="C:membrane"/>
    <property type="evidence" value="ECO:0007669"/>
    <property type="project" value="UniProtKB-SubCell"/>
</dbReference>
<proteinExistence type="predicted"/>
<dbReference type="Pfam" id="PF01957">
    <property type="entry name" value="NfeD"/>
    <property type="match status" value="1"/>
</dbReference>
<name>A0A832A1K8_9BACT</name>
<keyword evidence="4 5" id="KW-0472">Membrane</keyword>
<evidence type="ECO:0000313" key="7">
    <source>
        <dbReference type="EMBL" id="HFK97873.1"/>
    </source>
</evidence>
<dbReference type="InterPro" id="IPR002810">
    <property type="entry name" value="NfeD-like_C"/>
</dbReference>
<evidence type="ECO:0000256" key="3">
    <source>
        <dbReference type="ARBA" id="ARBA00022989"/>
    </source>
</evidence>